<dbReference type="KEGG" id="gtt:GUITHDRAFT_120136"/>
<name>L1ICX1_GUITC</name>
<evidence type="ECO:0000313" key="1">
    <source>
        <dbReference type="EMBL" id="EKX33685.1"/>
    </source>
</evidence>
<dbReference type="EnsemblProtists" id="EKX33685">
    <property type="protein sequence ID" value="EKX33685"/>
    <property type="gene ID" value="GUITHDRAFT_120136"/>
</dbReference>
<proteinExistence type="predicted"/>
<sequence>MKWSAYSLIERSADARSISFAGKVSPLLMTHGNQWNISFALERFATWFNATTGPNSVSDVRCEFAGAYQSKESEVF</sequence>
<dbReference type="RefSeq" id="XP_005820665.1">
    <property type="nucleotide sequence ID" value="XM_005820608.1"/>
</dbReference>
<reference evidence="3" key="2">
    <citation type="submission" date="2012-11" db="EMBL/GenBank/DDBJ databases">
        <authorList>
            <person name="Kuo A."/>
            <person name="Curtis B.A."/>
            <person name="Tanifuji G."/>
            <person name="Burki F."/>
            <person name="Gruber A."/>
            <person name="Irimia M."/>
            <person name="Maruyama S."/>
            <person name="Arias M.C."/>
            <person name="Ball S.G."/>
            <person name="Gile G.H."/>
            <person name="Hirakawa Y."/>
            <person name="Hopkins J.F."/>
            <person name="Rensing S.A."/>
            <person name="Schmutz J."/>
            <person name="Symeonidi A."/>
            <person name="Elias M."/>
            <person name="Eveleigh R.J."/>
            <person name="Herman E.K."/>
            <person name="Klute M.J."/>
            <person name="Nakayama T."/>
            <person name="Obornik M."/>
            <person name="Reyes-Prieto A."/>
            <person name="Armbrust E.V."/>
            <person name="Aves S.J."/>
            <person name="Beiko R.G."/>
            <person name="Coutinho P."/>
            <person name="Dacks J.B."/>
            <person name="Durnford D.G."/>
            <person name="Fast N.M."/>
            <person name="Green B.R."/>
            <person name="Grisdale C."/>
            <person name="Hempe F."/>
            <person name="Henrissat B."/>
            <person name="Hoppner M.P."/>
            <person name="Ishida K.-I."/>
            <person name="Kim E."/>
            <person name="Koreny L."/>
            <person name="Kroth P.G."/>
            <person name="Liu Y."/>
            <person name="Malik S.-B."/>
            <person name="Maier U.G."/>
            <person name="McRose D."/>
            <person name="Mock T."/>
            <person name="Neilson J.A."/>
            <person name="Onodera N.T."/>
            <person name="Poole A.M."/>
            <person name="Pritham E.J."/>
            <person name="Richards T.A."/>
            <person name="Rocap G."/>
            <person name="Roy S.W."/>
            <person name="Sarai C."/>
            <person name="Schaack S."/>
            <person name="Shirato S."/>
            <person name="Slamovits C.H."/>
            <person name="Spencer D.F."/>
            <person name="Suzuki S."/>
            <person name="Worden A.Z."/>
            <person name="Zauner S."/>
            <person name="Barry K."/>
            <person name="Bell C."/>
            <person name="Bharti A.K."/>
            <person name="Crow J.A."/>
            <person name="Grimwood J."/>
            <person name="Kramer R."/>
            <person name="Lindquist E."/>
            <person name="Lucas S."/>
            <person name="Salamov A."/>
            <person name="McFadden G.I."/>
            <person name="Lane C.E."/>
            <person name="Keeling P.J."/>
            <person name="Gray M.W."/>
            <person name="Grigoriev I.V."/>
            <person name="Archibald J.M."/>
        </authorList>
    </citation>
    <scope>NUCLEOTIDE SEQUENCE</scope>
    <source>
        <strain evidence="3">CCMP2712</strain>
    </source>
</reference>
<dbReference type="HOGENOM" id="CLU_2659774_0_0_1"/>
<organism evidence="1">
    <name type="scientific">Guillardia theta (strain CCMP2712)</name>
    <name type="common">Cryptophyte</name>
    <dbReference type="NCBI Taxonomy" id="905079"/>
    <lineage>
        <taxon>Eukaryota</taxon>
        <taxon>Cryptophyceae</taxon>
        <taxon>Pyrenomonadales</taxon>
        <taxon>Geminigeraceae</taxon>
        <taxon>Guillardia</taxon>
    </lineage>
</organism>
<evidence type="ECO:0000313" key="2">
    <source>
        <dbReference type="EnsemblProtists" id="EKX33685"/>
    </source>
</evidence>
<dbReference type="GeneID" id="17290424"/>
<dbReference type="PaxDb" id="55529-EKX33685"/>
<dbReference type="Proteomes" id="UP000011087">
    <property type="component" value="Unassembled WGS sequence"/>
</dbReference>
<protein>
    <submittedName>
        <fullName evidence="1 2">Uncharacterized protein</fullName>
    </submittedName>
</protein>
<keyword evidence="3" id="KW-1185">Reference proteome</keyword>
<evidence type="ECO:0000313" key="3">
    <source>
        <dbReference type="Proteomes" id="UP000011087"/>
    </source>
</evidence>
<dbReference type="EMBL" id="JH993133">
    <property type="protein sequence ID" value="EKX33685.1"/>
    <property type="molecule type" value="Genomic_DNA"/>
</dbReference>
<accession>L1ICX1</accession>
<gene>
    <name evidence="1" type="ORF">GUITHDRAFT_120136</name>
</gene>
<reference evidence="2" key="3">
    <citation type="submission" date="2015-06" db="UniProtKB">
        <authorList>
            <consortium name="EnsemblProtists"/>
        </authorList>
    </citation>
    <scope>IDENTIFICATION</scope>
</reference>
<reference evidence="1 3" key="1">
    <citation type="journal article" date="2012" name="Nature">
        <title>Algal genomes reveal evolutionary mosaicism and the fate of nucleomorphs.</title>
        <authorList>
            <consortium name="DOE Joint Genome Institute"/>
            <person name="Curtis B.A."/>
            <person name="Tanifuji G."/>
            <person name="Burki F."/>
            <person name="Gruber A."/>
            <person name="Irimia M."/>
            <person name="Maruyama S."/>
            <person name="Arias M.C."/>
            <person name="Ball S.G."/>
            <person name="Gile G.H."/>
            <person name="Hirakawa Y."/>
            <person name="Hopkins J.F."/>
            <person name="Kuo A."/>
            <person name="Rensing S.A."/>
            <person name="Schmutz J."/>
            <person name="Symeonidi A."/>
            <person name="Elias M."/>
            <person name="Eveleigh R.J."/>
            <person name="Herman E.K."/>
            <person name="Klute M.J."/>
            <person name="Nakayama T."/>
            <person name="Obornik M."/>
            <person name="Reyes-Prieto A."/>
            <person name="Armbrust E.V."/>
            <person name="Aves S.J."/>
            <person name="Beiko R.G."/>
            <person name="Coutinho P."/>
            <person name="Dacks J.B."/>
            <person name="Durnford D.G."/>
            <person name="Fast N.M."/>
            <person name="Green B.R."/>
            <person name="Grisdale C.J."/>
            <person name="Hempel F."/>
            <person name="Henrissat B."/>
            <person name="Hoppner M.P."/>
            <person name="Ishida K."/>
            <person name="Kim E."/>
            <person name="Koreny L."/>
            <person name="Kroth P.G."/>
            <person name="Liu Y."/>
            <person name="Malik S.B."/>
            <person name="Maier U.G."/>
            <person name="McRose D."/>
            <person name="Mock T."/>
            <person name="Neilson J.A."/>
            <person name="Onodera N.T."/>
            <person name="Poole A.M."/>
            <person name="Pritham E.J."/>
            <person name="Richards T.A."/>
            <person name="Rocap G."/>
            <person name="Roy S.W."/>
            <person name="Sarai C."/>
            <person name="Schaack S."/>
            <person name="Shirato S."/>
            <person name="Slamovits C.H."/>
            <person name="Spencer D.F."/>
            <person name="Suzuki S."/>
            <person name="Worden A.Z."/>
            <person name="Zauner S."/>
            <person name="Barry K."/>
            <person name="Bell C."/>
            <person name="Bharti A.K."/>
            <person name="Crow J.A."/>
            <person name="Grimwood J."/>
            <person name="Kramer R."/>
            <person name="Lindquist E."/>
            <person name="Lucas S."/>
            <person name="Salamov A."/>
            <person name="McFadden G.I."/>
            <person name="Lane C.E."/>
            <person name="Keeling P.J."/>
            <person name="Gray M.W."/>
            <person name="Grigoriev I.V."/>
            <person name="Archibald J.M."/>
        </authorList>
    </citation>
    <scope>NUCLEOTIDE SEQUENCE</scope>
    <source>
        <strain evidence="1 3">CCMP2712</strain>
    </source>
</reference>
<dbReference type="AlphaFoldDB" id="L1ICX1"/>